<dbReference type="Gene3D" id="3.10.290.10">
    <property type="entry name" value="RNA-binding S4 domain"/>
    <property type="match status" value="1"/>
</dbReference>
<dbReference type="SUPFAM" id="SSF55174">
    <property type="entry name" value="Alpha-L RNA-binding motif"/>
    <property type="match status" value="1"/>
</dbReference>
<proteinExistence type="inferred from homology"/>
<organism evidence="5 6">
    <name type="scientific">Bifidobacterium favimelis</name>
    <dbReference type="NCBI Taxonomy" id="3122979"/>
    <lineage>
        <taxon>Bacteria</taxon>
        <taxon>Bacillati</taxon>
        <taxon>Actinomycetota</taxon>
        <taxon>Actinomycetes</taxon>
        <taxon>Bifidobacteriales</taxon>
        <taxon>Bifidobacteriaceae</taxon>
        <taxon>Bifidobacterium</taxon>
    </lineage>
</organism>
<dbReference type="PANTHER" id="PTHR32319">
    <property type="entry name" value="BACTERIAL HEMOLYSIN-LIKE PROTEIN"/>
    <property type="match status" value="1"/>
</dbReference>
<dbReference type="RefSeq" id="WP_340469719.1">
    <property type="nucleotide sequence ID" value="NZ_JBANBB010000001.1"/>
</dbReference>
<dbReference type="InterPro" id="IPR029063">
    <property type="entry name" value="SAM-dependent_MTases_sf"/>
</dbReference>
<dbReference type="InterPro" id="IPR036986">
    <property type="entry name" value="S4_RNA-bd_sf"/>
</dbReference>
<dbReference type="NCBIfam" id="TIGR00478">
    <property type="entry name" value="tly"/>
    <property type="match status" value="1"/>
</dbReference>
<feature type="domain" description="RNA-binding S4" evidence="4">
    <location>
        <begin position="7"/>
        <end position="71"/>
    </location>
</feature>
<accession>A0ABU8ZNS0</accession>
<name>A0ABU8ZNS0_9BIFI</name>
<keyword evidence="6" id="KW-1185">Reference proteome</keyword>
<dbReference type="PANTHER" id="PTHR32319:SF0">
    <property type="entry name" value="BACTERIAL HEMOLYSIN-LIKE PROTEIN"/>
    <property type="match status" value="1"/>
</dbReference>
<dbReference type="SMART" id="SM00363">
    <property type="entry name" value="S4"/>
    <property type="match status" value="1"/>
</dbReference>
<evidence type="ECO:0000259" key="4">
    <source>
        <dbReference type="SMART" id="SM00363"/>
    </source>
</evidence>
<evidence type="ECO:0000256" key="3">
    <source>
        <dbReference type="PROSITE-ProRule" id="PRU00182"/>
    </source>
</evidence>
<dbReference type="CDD" id="cd02440">
    <property type="entry name" value="AdoMet_MTases"/>
    <property type="match status" value="1"/>
</dbReference>
<reference evidence="5 6" key="1">
    <citation type="submission" date="2024-02" db="EMBL/GenBank/DDBJ databases">
        <title>Bifidobacterium honeyensis sp. nov., isolated from the comb honey.</title>
        <authorList>
            <person name="Liu W."/>
            <person name="Li Y."/>
        </authorList>
    </citation>
    <scope>NUCLEOTIDE SEQUENCE [LARGE SCALE GENOMIC DNA]</scope>
    <source>
        <strain evidence="5 6">IMAU50988</strain>
    </source>
</reference>
<gene>
    <name evidence="5" type="ORF">V8P97_03225</name>
</gene>
<dbReference type="Pfam" id="PF01479">
    <property type="entry name" value="S4"/>
    <property type="match status" value="1"/>
</dbReference>
<dbReference type="GO" id="GO:0008168">
    <property type="term" value="F:methyltransferase activity"/>
    <property type="evidence" value="ECO:0007669"/>
    <property type="project" value="UniProtKB-KW"/>
</dbReference>
<keyword evidence="1 3" id="KW-0694">RNA-binding</keyword>
<keyword evidence="5" id="KW-0808">Transferase</keyword>
<dbReference type="SUPFAM" id="SSF53335">
    <property type="entry name" value="S-adenosyl-L-methionine-dependent methyltransferases"/>
    <property type="match status" value="1"/>
</dbReference>
<dbReference type="PROSITE" id="PS50889">
    <property type="entry name" value="S4"/>
    <property type="match status" value="1"/>
</dbReference>
<comment type="caution">
    <text evidence="5">The sequence shown here is derived from an EMBL/GenBank/DDBJ whole genome shotgun (WGS) entry which is preliminary data.</text>
</comment>
<evidence type="ECO:0000313" key="5">
    <source>
        <dbReference type="EMBL" id="MEK0306483.1"/>
    </source>
</evidence>
<dbReference type="InterPro" id="IPR047048">
    <property type="entry name" value="TlyA"/>
</dbReference>
<dbReference type="InterPro" id="IPR004538">
    <property type="entry name" value="Hemolysin_A/TlyA"/>
</dbReference>
<evidence type="ECO:0000256" key="2">
    <source>
        <dbReference type="ARBA" id="ARBA00029460"/>
    </source>
</evidence>
<dbReference type="CDD" id="cd00165">
    <property type="entry name" value="S4"/>
    <property type="match status" value="1"/>
</dbReference>
<dbReference type="InterPro" id="IPR002942">
    <property type="entry name" value="S4_RNA-bd"/>
</dbReference>
<protein>
    <submittedName>
        <fullName evidence="5">TlyA family RNA methyltransferase</fullName>
    </submittedName>
</protein>
<dbReference type="Gene3D" id="3.40.50.150">
    <property type="entry name" value="Vaccinia Virus protein VP39"/>
    <property type="match status" value="1"/>
</dbReference>
<dbReference type="InterPro" id="IPR002877">
    <property type="entry name" value="RNA_MeTrfase_FtsJ_dom"/>
</dbReference>
<evidence type="ECO:0000256" key="1">
    <source>
        <dbReference type="ARBA" id="ARBA00022884"/>
    </source>
</evidence>
<keyword evidence="5" id="KW-0489">Methyltransferase</keyword>
<dbReference type="GO" id="GO:0032259">
    <property type="term" value="P:methylation"/>
    <property type="evidence" value="ECO:0007669"/>
    <property type="project" value="UniProtKB-KW"/>
</dbReference>
<comment type="similarity">
    <text evidence="2">Belongs to the TlyA family.</text>
</comment>
<evidence type="ECO:0000313" key="6">
    <source>
        <dbReference type="Proteomes" id="UP001373159"/>
    </source>
</evidence>
<sequence length="252" mass="27051">MAPGTFRRLDQELVARGLAATRSRAQALIKGGSVSLRGRVCTKPSAQVGPDDSLAVSRGEDYASRGALKLLGALEAFTGSGLPGPMGRSCLDIGASTGGFTDVLLRRGASRVIALDVGHGQLIDRLAEDPRVVEMSGVNIRQVGPEDLPYRPDYVVSDVSFISLTYVIPVLPALIAAETECLLLVKPQFEVGREHLGHHGIVKDERERRQALDRVCDCAMESGFTVRGVAVSPIKGVHGNVEYLLWLGFHRV</sequence>
<dbReference type="EMBL" id="JBANBB010000001">
    <property type="protein sequence ID" value="MEK0306483.1"/>
    <property type="molecule type" value="Genomic_DNA"/>
</dbReference>
<dbReference type="Pfam" id="PF01728">
    <property type="entry name" value="FtsJ"/>
    <property type="match status" value="1"/>
</dbReference>
<dbReference type="PIRSF" id="PIRSF005578">
    <property type="entry name" value="TlyA"/>
    <property type="match status" value="1"/>
</dbReference>
<dbReference type="Proteomes" id="UP001373159">
    <property type="component" value="Unassembled WGS sequence"/>
</dbReference>